<dbReference type="Proteomes" id="UP000030982">
    <property type="component" value="Unassembled WGS sequence"/>
</dbReference>
<comment type="pathway">
    <text evidence="4">Amino-acid degradation; L-kynurenine degradation; L-alanine and anthranilate from L-kynurenine: step 1/1.</text>
</comment>
<dbReference type="PANTHER" id="PTHR14084:SF0">
    <property type="entry name" value="KYNURENINASE"/>
    <property type="match status" value="1"/>
</dbReference>
<dbReference type="Pfam" id="PF00266">
    <property type="entry name" value="Aminotran_5"/>
    <property type="match status" value="1"/>
</dbReference>
<keyword evidence="3 4" id="KW-0663">Pyridoxal phosphate</keyword>
<dbReference type="SUPFAM" id="SSF53383">
    <property type="entry name" value="PLP-dependent transferases"/>
    <property type="match status" value="1"/>
</dbReference>
<comment type="similarity">
    <text evidence="4">Belongs to the kynureninase family.</text>
</comment>
<comment type="pathway">
    <text evidence="4">Cofactor biosynthesis; NAD(+) biosynthesis; quinolinate from L-kynurenine: step 2/3.</text>
</comment>
<evidence type="ECO:0000256" key="1">
    <source>
        <dbReference type="ARBA" id="ARBA00022642"/>
    </source>
</evidence>
<name>A0A0B2AG97_9MICC</name>
<evidence type="ECO:0000313" key="7">
    <source>
        <dbReference type="Proteomes" id="UP000030982"/>
    </source>
</evidence>
<dbReference type="EC" id="3.7.1.3" evidence="4"/>
<dbReference type="GO" id="GO:0019441">
    <property type="term" value="P:L-tryptophan catabolic process to kynurenine"/>
    <property type="evidence" value="ECO:0007669"/>
    <property type="project" value="TreeGrafter"/>
</dbReference>
<accession>A0A0B2AG97</accession>
<dbReference type="GO" id="GO:0030170">
    <property type="term" value="F:pyridoxal phosphate binding"/>
    <property type="evidence" value="ECO:0007669"/>
    <property type="project" value="InterPro"/>
</dbReference>
<feature type="domain" description="Aminotransferase class V" evidence="5">
    <location>
        <begin position="127"/>
        <end position="363"/>
    </location>
</feature>
<dbReference type="InterPro" id="IPR015424">
    <property type="entry name" value="PyrdxlP-dep_Trfase"/>
</dbReference>
<dbReference type="InterPro" id="IPR015421">
    <property type="entry name" value="PyrdxlP-dep_Trfase_major"/>
</dbReference>
<comment type="function">
    <text evidence="4">Catalyzes the cleavage of L-kynurenine (L-Kyn) and L-3-hydroxykynurenine (L-3OHKyn) into anthranilic acid (AA) and 3-hydroxyanthranilic acid (3-OHAA), respectively.</text>
</comment>
<keyword evidence="1 4" id="KW-0662">Pyridine nucleotide biosynthesis</keyword>
<dbReference type="GO" id="GO:0005737">
    <property type="term" value="C:cytoplasm"/>
    <property type="evidence" value="ECO:0007669"/>
    <property type="project" value="InterPro"/>
</dbReference>
<dbReference type="GO" id="GO:0097053">
    <property type="term" value="P:L-kynurenine catabolic process"/>
    <property type="evidence" value="ECO:0007669"/>
    <property type="project" value="UniProtKB-UniPathway"/>
</dbReference>
<keyword evidence="7" id="KW-1185">Reference proteome</keyword>
<reference evidence="6 7" key="1">
    <citation type="submission" date="2014-09" db="EMBL/GenBank/DDBJ databases">
        <title>Genome sequence of Sinomonas sp. MUSC 117.</title>
        <authorList>
            <person name="Lee L.-H."/>
        </authorList>
    </citation>
    <scope>NUCLEOTIDE SEQUENCE [LARGE SCALE GENOMIC DNA]</scope>
    <source>
        <strain evidence="6 7">MUSC 117</strain>
    </source>
</reference>
<evidence type="ECO:0000256" key="3">
    <source>
        <dbReference type="ARBA" id="ARBA00022898"/>
    </source>
</evidence>
<keyword evidence="2 4" id="KW-0378">Hydrolase</keyword>
<dbReference type="PANTHER" id="PTHR14084">
    <property type="entry name" value="KYNURENINASE"/>
    <property type="match status" value="1"/>
</dbReference>
<dbReference type="EMBL" id="JTDL01000147">
    <property type="protein sequence ID" value="KHL00814.1"/>
    <property type="molecule type" value="Genomic_DNA"/>
</dbReference>
<protein>
    <recommendedName>
        <fullName evidence="4">Kynureninase</fullName>
        <ecNumber evidence="4">3.7.1.3</ecNumber>
    </recommendedName>
</protein>
<evidence type="ECO:0000259" key="5">
    <source>
        <dbReference type="Pfam" id="PF00266"/>
    </source>
</evidence>
<dbReference type="OrthoDB" id="9812626at2"/>
<dbReference type="AlphaFoldDB" id="A0A0B2AG97"/>
<gene>
    <name evidence="6" type="ORF">LK10_18745</name>
</gene>
<dbReference type="RefSeq" id="WP_043127132.1">
    <property type="nucleotide sequence ID" value="NZ_JTDL01000147.1"/>
</dbReference>
<dbReference type="InterPro" id="IPR000192">
    <property type="entry name" value="Aminotrans_V_dom"/>
</dbReference>
<organism evidence="6 7">
    <name type="scientific">Sinomonas humi</name>
    <dbReference type="NCBI Taxonomy" id="1338436"/>
    <lineage>
        <taxon>Bacteria</taxon>
        <taxon>Bacillati</taxon>
        <taxon>Actinomycetota</taxon>
        <taxon>Actinomycetes</taxon>
        <taxon>Micrococcales</taxon>
        <taxon>Micrococcaceae</taxon>
        <taxon>Sinomonas</taxon>
    </lineage>
</organism>
<comment type="catalytic activity">
    <reaction evidence="4">
        <text>L-kynurenine + H2O = anthranilate + L-alanine + H(+)</text>
        <dbReference type="Rhea" id="RHEA:16813"/>
        <dbReference type="ChEBI" id="CHEBI:15377"/>
        <dbReference type="ChEBI" id="CHEBI:15378"/>
        <dbReference type="ChEBI" id="CHEBI:16567"/>
        <dbReference type="ChEBI" id="CHEBI:57959"/>
        <dbReference type="ChEBI" id="CHEBI:57972"/>
        <dbReference type="EC" id="3.7.1.3"/>
    </reaction>
</comment>
<dbReference type="STRING" id="1338436.LK10_18745"/>
<dbReference type="Gene3D" id="3.40.640.10">
    <property type="entry name" value="Type I PLP-dependent aspartate aminotransferase-like (Major domain)"/>
    <property type="match status" value="1"/>
</dbReference>
<dbReference type="InterPro" id="IPR015422">
    <property type="entry name" value="PyrdxlP-dep_Trfase_small"/>
</dbReference>
<dbReference type="InterPro" id="IPR010111">
    <property type="entry name" value="Kynureninase"/>
</dbReference>
<sequence>MSKLATGSLELANRAAELDAEDPLAPYGALFVESEGLVAYLDGNSLGRPLRRTAEEVRRFIDEDWGGRLIRGWDERWLDEPFVLGDRLGAACLGAGPGQTVIADSTTVNLYKLIRAAVELAGGLESSRTEIIADTDNFPTDRYLVEGIAAERGLTIRWIKADPSSGVTPTQAAEAITERTAVVVLSHVAYRSGYLADGPAITELAHRAGALIVWDLCHSAGSVPVALDEWGVDFAAGCTYKYLNGGPGSPAFAYVAERHHEAFRQPVQGWLGRREAFEMASGYGPADGIRRFVSGTPPIFGMLPLRDMLSLVEETGIAAIREKSVKLTEFAIDAHRTLLEPLGVTLASPAEAERRGGHVTLEHPAFRALTQRLWDGGVIPDFRAPQGLRLGLSPLSTSFGEALRGMETVREELSRVI</sequence>
<dbReference type="GO" id="GO:0009435">
    <property type="term" value="P:NAD+ biosynthetic process"/>
    <property type="evidence" value="ECO:0007669"/>
    <property type="project" value="UniProtKB-UniPathway"/>
</dbReference>
<comment type="cofactor">
    <cofactor evidence="4">
        <name>pyridoxal 5'-phosphate</name>
        <dbReference type="ChEBI" id="CHEBI:597326"/>
    </cofactor>
</comment>
<dbReference type="Gene3D" id="3.90.1150.10">
    <property type="entry name" value="Aspartate Aminotransferase, domain 1"/>
    <property type="match status" value="1"/>
</dbReference>
<comment type="subunit">
    <text evidence="4">Homodimer.</text>
</comment>
<evidence type="ECO:0000313" key="6">
    <source>
        <dbReference type="EMBL" id="KHL00814.1"/>
    </source>
</evidence>
<dbReference type="GO" id="GO:0030429">
    <property type="term" value="F:kynureninase activity"/>
    <property type="evidence" value="ECO:0007669"/>
    <property type="project" value="UniProtKB-EC"/>
</dbReference>
<dbReference type="UniPathway" id="UPA00334">
    <property type="reaction ID" value="UER00455"/>
</dbReference>
<dbReference type="GO" id="GO:0043420">
    <property type="term" value="P:anthranilate metabolic process"/>
    <property type="evidence" value="ECO:0007669"/>
    <property type="project" value="TreeGrafter"/>
</dbReference>
<comment type="caution">
    <text evidence="6">The sequence shown here is derived from an EMBL/GenBank/DDBJ whole genome shotgun (WGS) entry which is preliminary data.</text>
</comment>
<dbReference type="UniPathway" id="UPA00253">
    <property type="reaction ID" value="UER00329"/>
</dbReference>
<evidence type="ECO:0000256" key="2">
    <source>
        <dbReference type="ARBA" id="ARBA00022801"/>
    </source>
</evidence>
<dbReference type="PIRSF" id="PIRSF038800">
    <property type="entry name" value="KYNU"/>
    <property type="match status" value="1"/>
</dbReference>
<comment type="catalytic activity">
    <reaction evidence="4">
        <text>3-hydroxy-L-kynurenine + H2O = 3-hydroxyanthranilate + L-alanine + H(+)</text>
        <dbReference type="Rhea" id="RHEA:25143"/>
        <dbReference type="ChEBI" id="CHEBI:15377"/>
        <dbReference type="ChEBI" id="CHEBI:15378"/>
        <dbReference type="ChEBI" id="CHEBI:36559"/>
        <dbReference type="ChEBI" id="CHEBI:57972"/>
        <dbReference type="ChEBI" id="CHEBI:58125"/>
        <dbReference type="EC" id="3.7.1.3"/>
    </reaction>
</comment>
<evidence type="ECO:0000256" key="4">
    <source>
        <dbReference type="PIRNR" id="PIRNR038800"/>
    </source>
</evidence>
<proteinExistence type="inferred from homology"/>